<gene>
    <name evidence="1" type="ORF">FIBSPDRAFT_865632</name>
</gene>
<protein>
    <recommendedName>
        <fullName evidence="3">HNH nuclease domain-containing protein</fullName>
    </recommendedName>
</protein>
<reference evidence="1 2" key="1">
    <citation type="journal article" date="2016" name="Mol. Biol. Evol.">
        <title>Comparative Genomics of Early-Diverging Mushroom-Forming Fungi Provides Insights into the Origins of Lignocellulose Decay Capabilities.</title>
        <authorList>
            <person name="Nagy L.G."/>
            <person name="Riley R."/>
            <person name="Tritt A."/>
            <person name="Adam C."/>
            <person name="Daum C."/>
            <person name="Floudas D."/>
            <person name="Sun H."/>
            <person name="Yadav J.S."/>
            <person name="Pangilinan J."/>
            <person name="Larsson K.H."/>
            <person name="Matsuura K."/>
            <person name="Barry K."/>
            <person name="Labutti K."/>
            <person name="Kuo R."/>
            <person name="Ohm R.A."/>
            <person name="Bhattacharya S.S."/>
            <person name="Shirouzu T."/>
            <person name="Yoshinaga Y."/>
            <person name="Martin F.M."/>
            <person name="Grigoriev I.V."/>
            <person name="Hibbett D.S."/>
        </authorList>
    </citation>
    <scope>NUCLEOTIDE SEQUENCE [LARGE SCALE GENOMIC DNA]</scope>
    <source>
        <strain evidence="1 2">CBS 109695</strain>
    </source>
</reference>
<dbReference type="Proteomes" id="UP000076532">
    <property type="component" value="Unassembled WGS sequence"/>
</dbReference>
<sequence>MAAASPPPESEIKVYTPLPLDVQFGDNLQGHHTDRRWVHCLNIPTKKLNALQFSHRPYKWIRYATGVVLGAEGVLSTSPDSPTPVEDSIVTVLPAETSSLYYHISNEEEQRMFPVDPRIGRTRVTSSAGTSRRTDFRIQVARRDGNRCVLTRSIPRACQAVHLLSHSKGDTVC</sequence>
<dbReference type="OrthoDB" id="3263656at2759"/>
<keyword evidence="2" id="KW-1185">Reference proteome</keyword>
<proteinExistence type="predicted"/>
<evidence type="ECO:0000313" key="1">
    <source>
        <dbReference type="EMBL" id="KZP16674.1"/>
    </source>
</evidence>
<organism evidence="1 2">
    <name type="scientific">Athelia psychrophila</name>
    <dbReference type="NCBI Taxonomy" id="1759441"/>
    <lineage>
        <taxon>Eukaryota</taxon>
        <taxon>Fungi</taxon>
        <taxon>Dikarya</taxon>
        <taxon>Basidiomycota</taxon>
        <taxon>Agaricomycotina</taxon>
        <taxon>Agaricomycetes</taxon>
        <taxon>Agaricomycetidae</taxon>
        <taxon>Atheliales</taxon>
        <taxon>Atheliaceae</taxon>
        <taxon>Athelia</taxon>
    </lineage>
</organism>
<evidence type="ECO:0000313" key="2">
    <source>
        <dbReference type="Proteomes" id="UP000076532"/>
    </source>
</evidence>
<evidence type="ECO:0008006" key="3">
    <source>
        <dbReference type="Google" id="ProtNLM"/>
    </source>
</evidence>
<dbReference type="AlphaFoldDB" id="A0A166FCZ7"/>
<name>A0A166FCZ7_9AGAM</name>
<accession>A0A166FCZ7</accession>
<dbReference type="EMBL" id="KV417590">
    <property type="protein sequence ID" value="KZP16674.1"/>
    <property type="molecule type" value="Genomic_DNA"/>
</dbReference>